<reference evidence="6 7" key="1">
    <citation type="submission" date="2023-07" db="EMBL/GenBank/DDBJ databases">
        <title>Sorghum-associated microbial communities from plants grown in Nebraska, USA.</title>
        <authorList>
            <person name="Schachtman D."/>
        </authorList>
    </citation>
    <scope>NUCLEOTIDE SEQUENCE [LARGE SCALE GENOMIC DNA]</scope>
    <source>
        <strain evidence="6 7">BE211</strain>
    </source>
</reference>
<evidence type="ECO:0000256" key="2">
    <source>
        <dbReference type="ARBA" id="ARBA00022963"/>
    </source>
</evidence>
<dbReference type="InterPro" id="IPR016035">
    <property type="entry name" value="Acyl_Trfase/lysoPLipase"/>
</dbReference>
<dbReference type="EMBL" id="JAVDWA010000001">
    <property type="protein sequence ID" value="MDR7071865.1"/>
    <property type="molecule type" value="Genomic_DNA"/>
</dbReference>
<evidence type="ECO:0000256" key="1">
    <source>
        <dbReference type="ARBA" id="ARBA00022801"/>
    </source>
</evidence>
<dbReference type="SUPFAM" id="SSF52151">
    <property type="entry name" value="FabD/lysophospholipase-like"/>
    <property type="match status" value="1"/>
</dbReference>
<name>A0ABU1TXC2_9BACL</name>
<feature type="active site" description="Nucleophile" evidence="4">
    <location>
        <position position="41"/>
    </location>
</feature>
<feature type="domain" description="PNPLA" evidence="5">
    <location>
        <begin position="8"/>
        <end position="177"/>
    </location>
</feature>
<keyword evidence="7" id="KW-1185">Reference proteome</keyword>
<evidence type="ECO:0000259" key="5">
    <source>
        <dbReference type="PROSITE" id="PS51635"/>
    </source>
</evidence>
<accession>A0ABU1TXC2</accession>
<dbReference type="InterPro" id="IPR002641">
    <property type="entry name" value="PNPLA_dom"/>
</dbReference>
<dbReference type="Pfam" id="PF19890">
    <property type="entry name" value="DUF6363"/>
    <property type="match status" value="1"/>
</dbReference>
<keyword evidence="3 4" id="KW-0443">Lipid metabolism</keyword>
<dbReference type="InterPro" id="IPR050301">
    <property type="entry name" value="NTE"/>
</dbReference>
<evidence type="ECO:0000256" key="4">
    <source>
        <dbReference type="PROSITE-ProRule" id="PRU01161"/>
    </source>
</evidence>
<dbReference type="CDD" id="cd07208">
    <property type="entry name" value="Pat_hypo_Ecoli_yjju_like"/>
    <property type="match status" value="1"/>
</dbReference>
<dbReference type="PANTHER" id="PTHR14226">
    <property type="entry name" value="NEUROPATHY TARGET ESTERASE/SWISS CHEESE D.MELANOGASTER"/>
    <property type="match status" value="1"/>
</dbReference>
<dbReference type="InterPro" id="IPR045943">
    <property type="entry name" value="DUF6363"/>
</dbReference>
<protein>
    <submittedName>
        <fullName evidence="6">Patatin/cPLA2 family phospholipase</fullName>
    </submittedName>
</protein>
<keyword evidence="2 4" id="KW-0442">Lipid degradation</keyword>
<evidence type="ECO:0000313" key="7">
    <source>
        <dbReference type="Proteomes" id="UP001258181"/>
    </source>
</evidence>
<dbReference type="PROSITE" id="PS51635">
    <property type="entry name" value="PNPLA"/>
    <property type="match status" value="1"/>
</dbReference>
<feature type="short sequence motif" description="DGA/G" evidence="4">
    <location>
        <begin position="164"/>
        <end position="166"/>
    </location>
</feature>
<feature type="short sequence motif" description="GXGXXG" evidence="4">
    <location>
        <begin position="12"/>
        <end position="17"/>
    </location>
</feature>
<sequence>MIMKNSGLVLEGGGMRGVYTAGVLDVFMENEIYFPYVIGASAGACNAASYLSRQHGRNRTVNLDYCSHPEYISYRNWLFKKKGLFGMDFIFDELPNRLVPFDYQAFHQSREKFVIVVTDCRTGQPVYLTRDDYELNDISKVLRASASIPFIAPMIELAGKHVMDGGIADPIPVRKAAADGVSKTVVVLTQNREYRKKKPKLTWVTKRFYPEYTGLDESLRGRYLKYNETLDYIEEEEKKGNLFVLRPLEKMKVKRVERDSKRLALLYEQGRKDAAEQLDQLRSWLAN</sequence>
<feature type="active site" description="Proton acceptor" evidence="4">
    <location>
        <position position="164"/>
    </location>
</feature>
<dbReference type="Gene3D" id="3.40.1090.10">
    <property type="entry name" value="Cytosolic phospholipase A2 catalytic domain"/>
    <property type="match status" value="2"/>
</dbReference>
<feature type="short sequence motif" description="GXSXG" evidence="4">
    <location>
        <begin position="39"/>
        <end position="43"/>
    </location>
</feature>
<dbReference type="InterPro" id="IPR037483">
    <property type="entry name" value="YjjU-like"/>
</dbReference>
<keyword evidence="1 4" id="KW-0378">Hydrolase</keyword>
<evidence type="ECO:0000256" key="3">
    <source>
        <dbReference type="ARBA" id="ARBA00023098"/>
    </source>
</evidence>
<dbReference type="PANTHER" id="PTHR14226:SF25">
    <property type="entry name" value="PHOSPHOESTERASE"/>
    <property type="match status" value="1"/>
</dbReference>
<dbReference type="Proteomes" id="UP001258181">
    <property type="component" value="Unassembled WGS sequence"/>
</dbReference>
<dbReference type="Pfam" id="PF01734">
    <property type="entry name" value="Patatin"/>
    <property type="match status" value="1"/>
</dbReference>
<organism evidence="6 7">
    <name type="scientific">Fictibacillus barbaricus</name>
    <dbReference type="NCBI Taxonomy" id="182136"/>
    <lineage>
        <taxon>Bacteria</taxon>
        <taxon>Bacillati</taxon>
        <taxon>Bacillota</taxon>
        <taxon>Bacilli</taxon>
        <taxon>Bacillales</taxon>
        <taxon>Fictibacillaceae</taxon>
        <taxon>Fictibacillus</taxon>
    </lineage>
</organism>
<gene>
    <name evidence="6" type="ORF">J2X07_000840</name>
</gene>
<evidence type="ECO:0000313" key="6">
    <source>
        <dbReference type="EMBL" id="MDR7071865.1"/>
    </source>
</evidence>
<proteinExistence type="predicted"/>
<comment type="caution">
    <text evidence="6">The sequence shown here is derived from an EMBL/GenBank/DDBJ whole genome shotgun (WGS) entry which is preliminary data.</text>
</comment>